<dbReference type="InterPro" id="IPR012429">
    <property type="entry name" value="HGSNAT_cat"/>
</dbReference>
<reference evidence="3 4" key="1">
    <citation type="journal article" date="2015" name="Stand. Genomic Sci.">
        <title>Genomic Encyclopedia of Bacterial and Archaeal Type Strains, Phase III: the genomes of soil and plant-associated and newly described type strains.</title>
        <authorList>
            <person name="Whitman W.B."/>
            <person name="Woyke T."/>
            <person name="Klenk H.P."/>
            <person name="Zhou Y."/>
            <person name="Lilburn T.G."/>
            <person name="Beck B.J."/>
            <person name="De Vos P."/>
            <person name="Vandamme P."/>
            <person name="Eisen J.A."/>
            <person name="Garrity G."/>
            <person name="Hugenholtz P."/>
            <person name="Kyrpides N.C."/>
        </authorList>
    </citation>
    <scope>NUCLEOTIDE SEQUENCE [LARGE SCALE GENOMIC DNA]</scope>
    <source>
        <strain evidence="3 4">CGMCC 1.10822</strain>
    </source>
</reference>
<dbReference type="AlphaFoldDB" id="A0A562RBR3"/>
<name>A0A562RBR3_9BURK</name>
<feature type="transmembrane region" description="Helical" evidence="1">
    <location>
        <begin position="363"/>
        <end position="381"/>
    </location>
</feature>
<dbReference type="Pfam" id="PF07786">
    <property type="entry name" value="HGSNAT_cat"/>
    <property type="match status" value="1"/>
</dbReference>
<feature type="domain" description="Heparan-alpha-glucosaminide N-acetyltransferase catalytic" evidence="2">
    <location>
        <begin position="25"/>
        <end position="251"/>
    </location>
</feature>
<dbReference type="OrthoDB" id="508112at2"/>
<feature type="transmembrane region" description="Helical" evidence="1">
    <location>
        <begin position="289"/>
        <end position="306"/>
    </location>
</feature>
<dbReference type="EMBL" id="VLLB01000003">
    <property type="protein sequence ID" value="TWI66353.1"/>
    <property type="molecule type" value="Genomic_DNA"/>
</dbReference>
<sequence length="397" mass="44861">MGHATLNERPTQRVDAPAAATSRRRLQSLDALRGFVMVIMLIDHLRENWYLYMNVSDPVNPVTVEPALFFMRIFTNLCAPIFVGLTGLGAYLYGQHHTKAETAAYLVKRGLLLMAIDVVLITPAWTVKLPVTFWLQVIWAIGVCMIALAGLIHLPKKLLLVLGLLIVAGHNLLDPIHLQPSEPGFTAWALLHQRDMIALPFGAAARTSYPVLPWIGVIVLGYLLGTWFERDRDGAGRVRRLLMLGVGMLVAFVVLRALNVYGDRPWVAGDSTLHTFMGFIALTKYPPSFLFLLQTLGVGVTLLALFERWQGHPWLNALAVFGGAPMFFYILHMYVLRALYHIAFLIWGPTHGVSFGLDDFNWIWPWYAVLLPVLYVPTAWYSRLKARRRDIAWLKYF</sequence>
<protein>
    <submittedName>
        <fullName evidence="3">Putative membrane protein</fullName>
    </submittedName>
</protein>
<keyword evidence="1" id="KW-0472">Membrane</keyword>
<feature type="transmembrane region" description="Helical" evidence="1">
    <location>
        <begin position="312"/>
        <end position="331"/>
    </location>
</feature>
<feature type="transmembrane region" description="Helical" evidence="1">
    <location>
        <begin position="211"/>
        <end position="229"/>
    </location>
</feature>
<evidence type="ECO:0000313" key="3">
    <source>
        <dbReference type="EMBL" id="TWI66353.1"/>
    </source>
</evidence>
<keyword evidence="4" id="KW-1185">Reference proteome</keyword>
<keyword evidence="1" id="KW-1133">Transmembrane helix</keyword>
<feature type="transmembrane region" description="Helical" evidence="1">
    <location>
        <begin position="159"/>
        <end position="178"/>
    </location>
</feature>
<evidence type="ECO:0000259" key="2">
    <source>
        <dbReference type="Pfam" id="PF07786"/>
    </source>
</evidence>
<comment type="caution">
    <text evidence="3">The sequence shown here is derived from an EMBL/GenBank/DDBJ whole genome shotgun (WGS) entry which is preliminary data.</text>
</comment>
<dbReference type="RefSeq" id="WP_145648984.1">
    <property type="nucleotide sequence ID" value="NZ_VLLB01000003.1"/>
</dbReference>
<evidence type="ECO:0000313" key="4">
    <source>
        <dbReference type="Proteomes" id="UP000318431"/>
    </source>
</evidence>
<keyword evidence="1" id="KW-0812">Transmembrane</keyword>
<feature type="transmembrane region" description="Helical" evidence="1">
    <location>
        <begin position="69"/>
        <end position="94"/>
    </location>
</feature>
<proteinExistence type="predicted"/>
<evidence type="ECO:0000256" key="1">
    <source>
        <dbReference type="SAM" id="Phobius"/>
    </source>
</evidence>
<dbReference type="PANTHER" id="PTHR40407:SF1">
    <property type="entry name" value="HEPARAN-ALPHA-GLUCOSAMINIDE N-ACETYLTRANSFERASE CATALYTIC DOMAIN-CONTAINING PROTEIN"/>
    <property type="match status" value="1"/>
</dbReference>
<gene>
    <name evidence="3" type="ORF">IP91_02166</name>
</gene>
<organism evidence="3 4">
    <name type="scientific">Pseudoduganella lurida</name>
    <dbReference type="NCBI Taxonomy" id="1036180"/>
    <lineage>
        <taxon>Bacteria</taxon>
        <taxon>Pseudomonadati</taxon>
        <taxon>Pseudomonadota</taxon>
        <taxon>Betaproteobacteria</taxon>
        <taxon>Burkholderiales</taxon>
        <taxon>Oxalobacteraceae</taxon>
        <taxon>Telluria group</taxon>
        <taxon>Pseudoduganella</taxon>
    </lineage>
</organism>
<feature type="transmembrane region" description="Helical" evidence="1">
    <location>
        <begin position="106"/>
        <end position="127"/>
    </location>
</feature>
<dbReference type="Proteomes" id="UP000318431">
    <property type="component" value="Unassembled WGS sequence"/>
</dbReference>
<dbReference type="PANTHER" id="PTHR40407">
    <property type="entry name" value="MEMBRANE PROTEIN-LIKE PROTEIN"/>
    <property type="match status" value="1"/>
</dbReference>
<accession>A0A562RBR3</accession>
<feature type="transmembrane region" description="Helical" evidence="1">
    <location>
        <begin position="241"/>
        <end position="259"/>
    </location>
</feature>
<feature type="transmembrane region" description="Helical" evidence="1">
    <location>
        <begin position="133"/>
        <end position="152"/>
    </location>
</feature>